<dbReference type="EC" id="5.3.1.24" evidence="3 9"/>
<comment type="pathway">
    <text evidence="2 9">Amino-acid biosynthesis; L-tryptophan biosynthesis; L-tryptophan from chorismate: step 3/5.</text>
</comment>
<keyword evidence="7 9" id="KW-0057">Aromatic amino acid biosynthesis</keyword>
<dbReference type="PANTHER" id="PTHR42894:SF1">
    <property type="entry name" value="N-(5'-PHOSPHORIBOSYL)ANTHRANILATE ISOMERASE"/>
    <property type="match status" value="1"/>
</dbReference>
<evidence type="ECO:0000256" key="9">
    <source>
        <dbReference type="HAMAP-Rule" id="MF_00135"/>
    </source>
</evidence>
<evidence type="ECO:0000256" key="8">
    <source>
        <dbReference type="ARBA" id="ARBA00023235"/>
    </source>
</evidence>
<keyword evidence="12" id="KW-1185">Reference proteome</keyword>
<evidence type="ECO:0000259" key="10">
    <source>
        <dbReference type="Pfam" id="PF00697"/>
    </source>
</evidence>
<evidence type="ECO:0000313" key="11">
    <source>
        <dbReference type="EMBL" id="GAA2637924.1"/>
    </source>
</evidence>
<dbReference type="Proteomes" id="UP001500151">
    <property type="component" value="Unassembled WGS sequence"/>
</dbReference>
<keyword evidence="6 9" id="KW-0822">Tryptophan biosynthesis</keyword>
<dbReference type="InterPro" id="IPR013785">
    <property type="entry name" value="Aldolase_TIM"/>
</dbReference>
<evidence type="ECO:0000256" key="3">
    <source>
        <dbReference type="ARBA" id="ARBA00012572"/>
    </source>
</evidence>
<evidence type="ECO:0000256" key="6">
    <source>
        <dbReference type="ARBA" id="ARBA00022822"/>
    </source>
</evidence>
<sequence length="222" mass="23203">MLVKFCGATSAAEVTDLAAAGADLVGLWYQVPGGRSEVTAARLGALSEAASDTGRLTPVLVTFSSDLGALLRAVRAARVPYVQLHGFQTPGTVRALRRDGPAGLKIIKALHLQGSECLEERLTGAYERAGADCFLLDTATADGRIGSTAEPLQDMAVRRLADRIQLPFLLAGGLHAGNRGDFAGARAHPRFLGIDVDSAARGEDGLLCADRAAAVTHAWRST</sequence>
<dbReference type="HAMAP" id="MF_00135">
    <property type="entry name" value="PRAI"/>
    <property type="match status" value="1"/>
</dbReference>
<dbReference type="Gene3D" id="3.20.20.70">
    <property type="entry name" value="Aldolase class I"/>
    <property type="match status" value="1"/>
</dbReference>
<proteinExistence type="inferred from homology"/>
<name>A0ABN3QXI9_9ACTN</name>
<evidence type="ECO:0000256" key="4">
    <source>
        <dbReference type="ARBA" id="ARBA00022272"/>
    </source>
</evidence>
<evidence type="ECO:0000313" key="12">
    <source>
        <dbReference type="Proteomes" id="UP001500151"/>
    </source>
</evidence>
<dbReference type="InterPro" id="IPR001240">
    <property type="entry name" value="PRAI_dom"/>
</dbReference>
<keyword evidence="5 9" id="KW-0028">Amino-acid biosynthesis</keyword>
<dbReference type="RefSeq" id="WP_344391210.1">
    <property type="nucleotide sequence ID" value="NZ_BAAASJ010000034.1"/>
</dbReference>
<accession>A0ABN3QXI9</accession>
<evidence type="ECO:0000256" key="1">
    <source>
        <dbReference type="ARBA" id="ARBA00001164"/>
    </source>
</evidence>
<evidence type="ECO:0000256" key="2">
    <source>
        <dbReference type="ARBA" id="ARBA00004664"/>
    </source>
</evidence>
<dbReference type="InterPro" id="IPR011060">
    <property type="entry name" value="RibuloseP-bd_barrel"/>
</dbReference>
<feature type="domain" description="N-(5'phosphoribosyl) anthranilate isomerase (PRAI)" evidence="10">
    <location>
        <begin position="4"/>
        <end position="199"/>
    </location>
</feature>
<protein>
    <recommendedName>
        <fullName evidence="4 9">N-(5'-phosphoribosyl)anthranilate isomerase</fullName>
        <shortName evidence="9">PRAI</shortName>
        <ecNumber evidence="3 9">5.3.1.24</ecNumber>
    </recommendedName>
</protein>
<dbReference type="PANTHER" id="PTHR42894">
    <property type="entry name" value="N-(5'-PHOSPHORIBOSYL)ANTHRANILATE ISOMERASE"/>
    <property type="match status" value="1"/>
</dbReference>
<gene>
    <name evidence="9" type="primary">trpF</name>
    <name evidence="11" type="ORF">GCM10010307_35900</name>
</gene>
<comment type="caution">
    <text evidence="11">The sequence shown here is derived from an EMBL/GenBank/DDBJ whole genome shotgun (WGS) entry which is preliminary data.</text>
</comment>
<dbReference type="SUPFAM" id="SSF51366">
    <property type="entry name" value="Ribulose-phoshate binding barrel"/>
    <property type="match status" value="1"/>
</dbReference>
<reference evidence="11 12" key="1">
    <citation type="journal article" date="2019" name="Int. J. Syst. Evol. Microbiol.">
        <title>The Global Catalogue of Microorganisms (GCM) 10K type strain sequencing project: providing services to taxonomists for standard genome sequencing and annotation.</title>
        <authorList>
            <consortium name="The Broad Institute Genomics Platform"/>
            <consortium name="The Broad Institute Genome Sequencing Center for Infectious Disease"/>
            <person name="Wu L."/>
            <person name="Ma J."/>
        </authorList>
    </citation>
    <scope>NUCLEOTIDE SEQUENCE [LARGE SCALE GENOMIC DNA]</scope>
    <source>
        <strain evidence="11 12">JCM 4524</strain>
    </source>
</reference>
<dbReference type="Pfam" id="PF00697">
    <property type="entry name" value="PRAI"/>
    <property type="match status" value="1"/>
</dbReference>
<keyword evidence="8 9" id="KW-0413">Isomerase</keyword>
<evidence type="ECO:0000256" key="7">
    <source>
        <dbReference type="ARBA" id="ARBA00023141"/>
    </source>
</evidence>
<organism evidence="11 12">
    <name type="scientific">Streptomyces vastus</name>
    <dbReference type="NCBI Taxonomy" id="285451"/>
    <lineage>
        <taxon>Bacteria</taxon>
        <taxon>Bacillati</taxon>
        <taxon>Actinomycetota</taxon>
        <taxon>Actinomycetes</taxon>
        <taxon>Kitasatosporales</taxon>
        <taxon>Streptomycetaceae</taxon>
        <taxon>Streptomyces</taxon>
    </lineage>
</organism>
<evidence type="ECO:0000256" key="5">
    <source>
        <dbReference type="ARBA" id="ARBA00022605"/>
    </source>
</evidence>
<comment type="catalytic activity">
    <reaction evidence="1 9">
        <text>N-(5-phospho-beta-D-ribosyl)anthranilate = 1-(2-carboxyphenylamino)-1-deoxy-D-ribulose 5-phosphate</text>
        <dbReference type="Rhea" id="RHEA:21540"/>
        <dbReference type="ChEBI" id="CHEBI:18277"/>
        <dbReference type="ChEBI" id="CHEBI:58613"/>
        <dbReference type="EC" id="5.3.1.24"/>
    </reaction>
</comment>
<dbReference type="InterPro" id="IPR044643">
    <property type="entry name" value="TrpF_fam"/>
</dbReference>
<dbReference type="EMBL" id="BAAASJ010000034">
    <property type="protein sequence ID" value="GAA2637924.1"/>
    <property type="molecule type" value="Genomic_DNA"/>
</dbReference>
<comment type="similarity">
    <text evidence="9">Belongs to the TrpF family.</text>
</comment>